<name>A0ABD0NKW0_CIRMR</name>
<comment type="caution">
    <text evidence="2">The sequence shown here is derived from an EMBL/GenBank/DDBJ whole genome shotgun (WGS) entry which is preliminary data.</text>
</comment>
<dbReference type="Gene3D" id="3.30.1600.10">
    <property type="entry name" value="SIR2/SIRT2 'Small Domain"/>
    <property type="match status" value="1"/>
</dbReference>
<organism evidence="2 3">
    <name type="scientific">Cirrhinus mrigala</name>
    <name type="common">Mrigala</name>
    <dbReference type="NCBI Taxonomy" id="683832"/>
    <lineage>
        <taxon>Eukaryota</taxon>
        <taxon>Metazoa</taxon>
        <taxon>Chordata</taxon>
        <taxon>Craniata</taxon>
        <taxon>Vertebrata</taxon>
        <taxon>Euteleostomi</taxon>
        <taxon>Actinopterygii</taxon>
        <taxon>Neopterygii</taxon>
        <taxon>Teleostei</taxon>
        <taxon>Ostariophysi</taxon>
        <taxon>Cypriniformes</taxon>
        <taxon>Cyprinidae</taxon>
        <taxon>Labeoninae</taxon>
        <taxon>Labeonini</taxon>
        <taxon>Cirrhinus</taxon>
    </lineage>
</organism>
<keyword evidence="3" id="KW-1185">Reference proteome</keyword>
<gene>
    <name evidence="2" type="ORF">M9458_045516</name>
</gene>
<evidence type="ECO:0000313" key="2">
    <source>
        <dbReference type="EMBL" id="KAL0161791.1"/>
    </source>
</evidence>
<proteinExistence type="predicted"/>
<dbReference type="InterPro" id="IPR026591">
    <property type="entry name" value="Sirtuin_cat_small_dom_sf"/>
</dbReference>
<evidence type="ECO:0000256" key="1">
    <source>
        <dbReference type="ARBA" id="ARBA00022679"/>
    </source>
</evidence>
<reference evidence="2 3" key="1">
    <citation type="submission" date="2024-05" db="EMBL/GenBank/DDBJ databases">
        <title>Genome sequencing and assembly of Indian major carp, Cirrhinus mrigala (Hamilton, 1822).</title>
        <authorList>
            <person name="Mohindra V."/>
            <person name="Chowdhury L.M."/>
            <person name="Lal K."/>
            <person name="Jena J.K."/>
        </authorList>
    </citation>
    <scope>NUCLEOTIDE SEQUENCE [LARGE SCALE GENOMIC DNA]</scope>
    <source>
        <strain evidence="2">CM1030</strain>
        <tissue evidence="2">Blood</tissue>
    </source>
</reference>
<keyword evidence="1" id="KW-0808">Transferase</keyword>
<dbReference type="InterPro" id="IPR029035">
    <property type="entry name" value="DHS-like_NAD/FAD-binding_dom"/>
</dbReference>
<dbReference type="GO" id="GO:0016740">
    <property type="term" value="F:transferase activity"/>
    <property type="evidence" value="ECO:0007669"/>
    <property type="project" value="UniProtKB-KW"/>
</dbReference>
<feature type="non-terminal residue" evidence="2">
    <location>
        <position position="70"/>
    </location>
</feature>
<accession>A0ABD0NKW0</accession>
<dbReference type="Gene3D" id="3.40.50.1220">
    <property type="entry name" value="TPP-binding domain"/>
    <property type="match status" value="1"/>
</dbReference>
<dbReference type="SUPFAM" id="SSF52467">
    <property type="entry name" value="DHS-like NAD/FAD-binding domain"/>
    <property type="match status" value="1"/>
</dbReference>
<sequence>VCDSCSPAREFIRLFDVTERTALHRHGTGRLDTIVHFGERGTLEQPLNWKGAAEAAQQADVILCLGSSLK</sequence>
<dbReference type="AlphaFoldDB" id="A0ABD0NKW0"/>
<feature type="non-terminal residue" evidence="2">
    <location>
        <position position="1"/>
    </location>
</feature>
<dbReference type="EMBL" id="JAMKFB020000022">
    <property type="protein sequence ID" value="KAL0161791.1"/>
    <property type="molecule type" value="Genomic_DNA"/>
</dbReference>
<protein>
    <submittedName>
        <fullName evidence="2">Uncharacterized protein</fullName>
    </submittedName>
</protein>
<dbReference type="Proteomes" id="UP001529510">
    <property type="component" value="Unassembled WGS sequence"/>
</dbReference>
<evidence type="ECO:0000313" key="3">
    <source>
        <dbReference type="Proteomes" id="UP001529510"/>
    </source>
</evidence>